<evidence type="ECO:0000313" key="13">
    <source>
        <dbReference type="Proteomes" id="UP001595839"/>
    </source>
</evidence>
<dbReference type="PANTHER" id="PTHR47354:SF1">
    <property type="entry name" value="CARNITINE MONOOXYGENASE REDUCTASE SUBUNIT"/>
    <property type="match status" value="1"/>
</dbReference>
<dbReference type="InterPro" id="IPR039261">
    <property type="entry name" value="FNR_nucleotide-bd"/>
</dbReference>
<dbReference type="EMBL" id="JBHSFK010000014">
    <property type="protein sequence ID" value="MFC4502174.1"/>
    <property type="molecule type" value="Genomic_DNA"/>
</dbReference>
<evidence type="ECO:0000256" key="3">
    <source>
        <dbReference type="ARBA" id="ARBA00022630"/>
    </source>
</evidence>
<evidence type="ECO:0000256" key="7">
    <source>
        <dbReference type="ARBA" id="ARBA00023002"/>
    </source>
</evidence>
<evidence type="ECO:0000259" key="11">
    <source>
        <dbReference type="PROSITE" id="PS51384"/>
    </source>
</evidence>
<keyword evidence="9" id="KW-0411">Iron-sulfur</keyword>
<dbReference type="SUPFAM" id="SSF63380">
    <property type="entry name" value="Riboflavin synthase domain-like"/>
    <property type="match status" value="1"/>
</dbReference>
<dbReference type="InterPro" id="IPR036010">
    <property type="entry name" value="2Fe-2S_ferredoxin-like_sf"/>
</dbReference>
<evidence type="ECO:0000256" key="4">
    <source>
        <dbReference type="ARBA" id="ARBA00022643"/>
    </source>
</evidence>
<dbReference type="Gene3D" id="2.40.30.10">
    <property type="entry name" value="Translation factors"/>
    <property type="match status" value="1"/>
</dbReference>
<evidence type="ECO:0000256" key="5">
    <source>
        <dbReference type="ARBA" id="ARBA00022714"/>
    </source>
</evidence>
<keyword evidence="5" id="KW-0001">2Fe-2S</keyword>
<dbReference type="InterPro" id="IPR050415">
    <property type="entry name" value="MRET"/>
</dbReference>
<comment type="cofactor">
    <cofactor evidence="2">
        <name>FAD</name>
        <dbReference type="ChEBI" id="CHEBI:57692"/>
    </cofactor>
</comment>
<dbReference type="SUPFAM" id="SSF52343">
    <property type="entry name" value="Ferredoxin reductase-like, C-terminal NADP-linked domain"/>
    <property type="match status" value="1"/>
</dbReference>
<dbReference type="InterPro" id="IPR001041">
    <property type="entry name" value="2Fe-2S_ferredoxin-type"/>
</dbReference>
<dbReference type="CDD" id="cd06185">
    <property type="entry name" value="PDR_like"/>
    <property type="match status" value="1"/>
</dbReference>
<keyword evidence="7" id="KW-0560">Oxidoreductase</keyword>
<dbReference type="InterPro" id="IPR017927">
    <property type="entry name" value="FAD-bd_FR_type"/>
</dbReference>
<feature type="domain" description="FAD-binding FR-type" evidence="11">
    <location>
        <begin position="1"/>
        <end position="101"/>
    </location>
</feature>
<keyword evidence="6" id="KW-0479">Metal-binding</keyword>
<comment type="caution">
    <text evidence="12">The sequence shown here is derived from an EMBL/GenBank/DDBJ whole genome shotgun (WGS) entry which is preliminary data.</text>
</comment>
<evidence type="ECO:0000259" key="10">
    <source>
        <dbReference type="PROSITE" id="PS51085"/>
    </source>
</evidence>
<dbReference type="PROSITE" id="PS51384">
    <property type="entry name" value="FAD_FR"/>
    <property type="match status" value="1"/>
</dbReference>
<evidence type="ECO:0000256" key="2">
    <source>
        <dbReference type="ARBA" id="ARBA00001974"/>
    </source>
</evidence>
<dbReference type="Pfam" id="PF00111">
    <property type="entry name" value="Fer2"/>
    <property type="match status" value="1"/>
</dbReference>
<dbReference type="PROSITE" id="PS51085">
    <property type="entry name" value="2FE2S_FER_2"/>
    <property type="match status" value="1"/>
</dbReference>
<sequence length="315" mass="33958">MITVTVSETNPETSAVRCLRLRRSDGRPFAPYEAGAHVDVLGPSGITRQYSLCGPPDDTGSYLIAVKREEASRGGSAALHEQIGAGGELVISEPRNLFRIEPAAGRHVLVAAGIGITPLLSMAYQLRGSGARFRLHYFATSREKAAFVSLLESPEFAADVEFHFGVDRNAQPEALAEALADVDSTTHVYTCGPKEFMQRVVDTAARTLPEDNVHVEHFQPLEPTAEAGDTFEVELDTGEVFRVPPGRSIVEVLADGGIEVDTSCREGICGTCVLTVLDGEPDHRDNCLTRKEKAAGDQIATCVSRARTARLVLEL</sequence>
<evidence type="ECO:0000256" key="6">
    <source>
        <dbReference type="ARBA" id="ARBA00022723"/>
    </source>
</evidence>
<evidence type="ECO:0000313" key="12">
    <source>
        <dbReference type="EMBL" id="MFC4502174.1"/>
    </source>
</evidence>
<accession>A0ABV9AR69</accession>
<name>A0ABV9AR69_9ACTN</name>
<dbReference type="PRINTS" id="PR00409">
    <property type="entry name" value="PHDIOXRDTASE"/>
</dbReference>
<dbReference type="Pfam" id="PF22290">
    <property type="entry name" value="DmmA-like_N"/>
    <property type="match status" value="1"/>
</dbReference>
<keyword evidence="13" id="KW-1185">Reference proteome</keyword>
<dbReference type="InterPro" id="IPR017938">
    <property type="entry name" value="Riboflavin_synthase-like_b-brl"/>
</dbReference>
<dbReference type="InterPro" id="IPR006058">
    <property type="entry name" value="2Fe2S_fd_BS"/>
</dbReference>
<dbReference type="Gene3D" id="3.10.20.30">
    <property type="match status" value="1"/>
</dbReference>
<dbReference type="InterPro" id="IPR054582">
    <property type="entry name" value="DmmA-like_N"/>
</dbReference>
<keyword evidence="8" id="KW-0408">Iron</keyword>
<dbReference type="RefSeq" id="WP_381164500.1">
    <property type="nucleotide sequence ID" value="NZ_JBHSFK010000014.1"/>
</dbReference>
<evidence type="ECO:0000256" key="9">
    <source>
        <dbReference type="ARBA" id="ARBA00023014"/>
    </source>
</evidence>
<gene>
    <name evidence="12" type="ORF">ACFPIH_22020</name>
</gene>
<keyword evidence="4" id="KW-0288">FMN</keyword>
<organism evidence="12 13">
    <name type="scientific">Streptomyces vulcanius</name>
    <dbReference type="NCBI Taxonomy" id="1441876"/>
    <lineage>
        <taxon>Bacteria</taxon>
        <taxon>Bacillati</taxon>
        <taxon>Actinomycetota</taxon>
        <taxon>Actinomycetes</taxon>
        <taxon>Kitasatosporales</taxon>
        <taxon>Streptomycetaceae</taxon>
        <taxon>Streptomyces</taxon>
    </lineage>
</organism>
<reference evidence="13" key="1">
    <citation type="journal article" date="2019" name="Int. J. Syst. Evol. Microbiol.">
        <title>The Global Catalogue of Microorganisms (GCM) 10K type strain sequencing project: providing services to taxonomists for standard genome sequencing and annotation.</title>
        <authorList>
            <consortium name="The Broad Institute Genomics Platform"/>
            <consortium name="The Broad Institute Genome Sequencing Center for Infectious Disease"/>
            <person name="Wu L."/>
            <person name="Ma J."/>
        </authorList>
    </citation>
    <scope>NUCLEOTIDE SEQUENCE [LARGE SCALE GENOMIC DNA]</scope>
    <source>
        <strain evidence="13">CGMCC 4.7177</strain>
    </source>
</reference>
<evidence type="ECO:0000256" key="8">
    <source>
        <dbReference type="ARBA" id="ARBA00023004"/>
    </source>
</evidence>
<dbReference type="PROSITE" id="PS00197">
    <property type="entry name" value="2FE2S_FER_1"/>
    <property type="match status" value="1"/>
</dbReference>
<keyword evidence="3" id="KW-0285">Flavoprotein</keyword>
<proteinExistence type="predicted"/>
<comment type="cofactor">
    <cofactor evidence="1">
        <name>FMN</name>
        <dbReference type="ChEBI" id="CHEBI:58210"/>
    </cofactor>
</comment>
<evidence type="ECO:0000256" key="1">
    <source>
        <dbReference type="ARBA" id="ARBA00001917"/>
    </source>
</evidence>
<dbReference type="PANTHER" id="PTHR47354">
    <property type="entry name" value="NADH OXIDOREDUCTASE HCR"/>
    <property type="match status" value="1"/>
</dbReference>
<dbReference type="Gene3D" id="3.40.50.80">
    <property type="entry name" value="Nucleotide-binding domain of ferredoxin-NADP reductase (FNR) module"/>
    <property type="match status" value="1"/>
</dbReference>
<dbReference type="CDD" id="cd00207">
    <property type="entry name" value="fer2"/>
    <property type="match status" value="1"/>
</dbReference>
<protein>
    <submittedName>
        <fullName evidence="12">PDR/VanB family oxidoreductase</fullName>
    </submittedName>
</protein>
<dbReference type="Proteomes" id="UP001595839">
    <property type="component" value="Unassembled WGS sequence"/>
</dbReference>
<dbReference type="InterPro" id="IPR012675">
    <property type="entry name" value="Beta-grasp_dom_sf"/>
</dbReference>
<dbReference type="SUPFAM" id="SSF54292">
    <property type="entry name" value="2Fe-2S ferredoxin-like"/>
    <property type="match status" value="1"/>
</dbReference>
<feature type="domain" description="2Fe-2S ferredoxin-type" evidence="10">
    <location>
        <begin position="231"/>
        <end position="315"/>
    </location>
</feature>